<evidence type="ECO:0000313" key="1">
    <source>
        <dbReference type="EMBL" id="KKA24910.1"/>
    </source>
</evidence>
<name>A0A0F4Z3J4_RASE3</name>
<dbReference type="Gene3D" id="1.25.40.10">
    <property type="entry name" value="Tetratricopeptide repeat domain"/>
    <property type="match status" value="1"/>
</dbReference>
<reference evidence="1 2" key="1">
    <citation type="submission" date="2015-04" db="EMBL/GenBank/DDBJ databases">
        <authorList>
            <person name="Heijne W.H."/>
            <person name="Fedorova N.D."/>
            <person name="Nierman W.C."/>
            <person name="Vollebregt A.W."/>
            <person name="Zhao Z."/>
            <person name="Wu L."/>
            <person name="Kumar M."/>
            <person name="Stam H."/>
            <person name="van den Berg M.A."/>
            <person name="Pel H.J."/>
        </authorList>
    </citation>
    <scope>NUCLEOTIDE SEQUENCE [LARGE SCALE GENOMIC DNA]</scope>
    <source>
        <strain evidence="1 2">CBS 393.64</strain>
    </source>
</reference>
<comment type="caution">
    <text evidence="1">The sequence shown here is derived from an EMBL/GenBank/DDBJ whole genome shotgun (WGS) entry which is preliminary data.</text>
</comment>
<dbReference type="AlphaFoldDB" id="A0A0F4Z3J4"/>
<gene>
    <name evidence="1" type="ORF">T310_1056</name>
</gene>
<proteinExistence type="predicted"/>
<dbReference type="Proteomes" id="UP000053958">
    <property type="component" value="Unassembled WGS sequence"/>
</dbReference>
<protein>
    <submittedName>
        <fullName evidence="1">Uncharacterized protein</fullName>
    </submittedName>
</protein>
<dbReference type="EMBL" id="LASV01000043">
    <property type="protein sequence ID" value="KKA24910.1"/>
    <property type="molecule type" value="Genomic_DNA"/>
</dbReference>
<dbReference type="GeneID" id="25313408"/>
<evidence type="ECO:0000313" key="2">
    <source>
        <dbReference type="Proteomes" id="UP000053958"/>
    </source>
</evidence>
<dbReference type="SUPFAM" id="SSF81901">
    <property type="entry name" value="HCP-like"/>
    <property type="match status" value="1"/>
</dbReference>
<dbReference type="InterPro" id="IPR011990">
    <property type="entry name" value="TPR-like_helical_dom_sf"/>
</dbReference>
<accession>A0A0F4Z3J4</accession>
<sequence>MTRTGLLDQIPIWIPHIDALQGTPCSSPTQHHLAAALEDLDASRPELVHKARANILVRQEAQVCCARQRRAGLGFKRAAAPCLVEVDLRGAEEQGVPGCVRVSRVGEGLVRHAEDFGVELDRFWQGAHCQDEVVEGVGTRVGSDGDLRSLFPLNSSYRPTTIEPTLSRVFYLMSLRRTAGALKWPVLPYVRVFAPHAESTAILNARSYRPRPARSPAAGNRIVTPTTSQNLPPEVVRALGNTMKDAKRSFDRHGRMLYRSAKSSGLLPPMSFDTFRYIGNGLIQAAYNTRSTARAVRMISKAYVMGVIDVKMASWALEATREAGAVRPTLVEALRHLNAVAYPMRTPVLDRVEEWATKDEDPRAIVVHAKVLGRREQYREALALLEKLVDKTYPTRVKPNVREDVTMLGRLEAPWELYAWLKERMGDQEATDRVLKMAALEYQDPRALVEYAHLMQTQGDLEAYEEYMNKAATAGHAEACRKLANFYYLTSLGRFTTREERSEARNAFTAFFSRLFRQSRTKDDFRELAIEWYELAIVHGSDKAALVLAILMRENGESESGLEALEVAEKSKKFPKAVKRLRDNWENPDFRFPIPEQLLDL</sequence>
<dbReference type="OrthoDB" id="250175at2759"/>
<dbReference type="RefSeq" id="XP_013331522.1">
    <property type="nucleotide sequence ID" value="XM_013476068.1"/>
</dbReference>
<keyword evidence="2" id="KW-1185">Reference proteome</keyword>
<organism evidence="1 2">
    <name type="scientific">Rasamsonia emersonii (strain ATCC 16479 / CBS 393.64 / IMI 116815)</name>
    <dbReference type="NCBI Taxonomy" id="1408163"/>
    <lineage>
        <taxon>Eukaryota</taxon>
        <taxon>Fungi</taxon>
        <taxon>Dikarya</taxon>
        <taxon>Ascomycota</taxon>
        <taxon>Pezizomycotina</taxon>
        <taxon>Eurotiomycetes</taxon>
        <taxon>Eurotiomycetidae</taxon>
        <taxon>Eurotiales</taxon>
        <taxon>Trichocomaceae</taxon>
        <taxon>Rasamsonia</taxon>
    </lineage>
</organism>
<dbReference type="STRING" id="1408163.A0A0F4Z3J4"/>